<proteinExistence type="predicted"/>
<comment type="caution">
    <text evidence="2">The sequence shown here is derived from an EMBL/GenBank/DDBJ whole genome shotgun (WGS) entry which is preliminary data.</text>
</comment>
<dbReference type="Proteomes" id="UP000034192">
    <property type="component" value="Unassembled WGS sequence"/>
</dbReference>
<evidence type="ECO:0000313" key="3">
    <source>
        <dbReference type="Proteomes" id="UP000034192"/>
    </source>
</evidence>
<evidence type="ECO:0000259" key="1">
    <source>
        <dbReference type="Pfam" id="PF14082"/>
    </source>
</evidence>
<organism evidence="2 3">
    <name type="scientific">Candidatus Woesebacteria bacterium GW2011_GWB1_44_11b</name>
    <dbReference type="NCBI Taxonomy" id="1618580"/>
    <lineage>
        <taxon>Bacteria</taxon>
        <taxon>Candidatus Woeseibacteriota</taxon>
    </lineage>
</organism>
<dbReference type="AlphaFoldDB" id="A0A0G1GGH1"/>
<evidence type="ECO:0000313" key="2">
    <source>
        <dbReference type="EMBL" id="KKT33605.1"/>
    </source>
</evidence>
<gene>
    <name evidence="2" type="ORF">UW21_C0010G0001</name>
</gene>
<sequence>MDIPKRFIKAGNLGYPEEEIIEKQVLKDGTFVKKVAQTVIVDHKTQGRRVESLTIDEFKKTKKNEPWPESATSRISLDHDAVRNLLNYLLAHKEFLKLQRSSFYTLITGTHELSELNASELSGVVSLVQTAAKQGKLAEIVKPEALQNFNAAINQARYKSAIDQLSQMLSNVALSEDDYKKWFLEHHWVFGTDYLGPEDRTKIGWAVKGDIILRSIDGYQDLVELKLPTAEVLKNDPSHNNWFPSTELSKALAQVIKYFQ</sequence>
<reference evidence="2 3" key="1">
    <citation type="journal article" date="2015" name="Nature">
        <title>rRNA introns, odd ribosomes, and small enigmatic genomes across a large radiation of phyla.</title>
        <authorList>
            <person name="Brown C.T."/>
            <person name="Hug L.A."/>
            <person name="Thomas B.C."/>
            <person name="Sharon I."/>
            <person name="Castelle C.J."/>
            <person name="Singh A."/>
            <person name="Wilkins M.J."/>
            <person name="Williams K.H."/>
            <person name="Banfield J.F."/>
        </authorList>
    </citation>
    <scope>NUCLEOTIDE SEQUENCE [LARGE SCALE GENOMIC DNA]</scope>
</reference>
<protein>
    <recommendedName>
        <fullName evidence="1">Shedu protein SduA C-terminal domain-containing protein</fullName>
    </recommendedName>
</protein>
<name>A0A0G1GGH1_9BACT</name>
<dbReference type="InterPro" id="IPR025359">
    <property type="entry name" value="SduA_C"/>
</dbReference>
<feature type="domain" description="Shedu protein SduA C-terminal" evidence="1">
    <location>
        <begin position="175"/>
        <end position="259"/>
    </location>
</feature>
<dbReference type="Pfam" id="PF14082">
    <property type="entry name" value="SduA_C"/>
    <property type="match status" value="1"/>
</dbReference>
<dbReference type="EMBL" id="LCHL01000010">
    <property type="protein sequence ID" value="KKT33605.1"/>
    <property type="molecule type" value="Genomic_DNA"/>
</dbReference>
<feature type="non-terminal residue" evidence="2">
    <location>
        <position position="260"/>
    </location>
</feature>
<accession>A0A0G1GGH1</accession>